<keyword evidence="5" id="KW-0067">ATP-binding</keyword>
<keyword evidence="14" id="KW-1185">Reference proteome</keyword>
<dbReference type="GO" id="GO:0006310">
    <property type="term" value="P:DNA recombination"/>
    <property type="evidence" value="ECO:0007669"/>
    <property type="project" value="InterPro"/>
</dbReference>
<feature type="compositionally biased region" description="Polar residues" evidence="10">
    <location>
        <begin position="641"/>
        <end position="651"/>
    </location>
</feature>
<feature type="domain" description="Helicase C-terminal" evidence="12">
    <location>
        <begin position="229"/>
        <end position="394"/>
    </location>
</feature>
<dbReference type="PROSITE" id="PS51192">
    <property type="entry name" value="HELICASE_ATP_BIND_1"/>
    <property type="match status" value="1"/>
</dbReference>
<dbReference type="EMBL" id="KV918864">
    <property type="protein sequence ID" value="OSX76488.1"/>
    <property type="molecule type" value="Genomic_DNA"/>
</dbReference>
<dbReference type="NCBIfam" id="TIGR00614">
    <property type="entry name" value="recQ_fam"/>
    <property type="match status" value="1"/>
</dbReference>
<dbReference type="Pfam" id="PF00270">
    <property type="entry name" value="DEAD"/>
    <property type="match status" value="1"/>
</dbReference>
<dbReference type="InterPro" id="IPR001650">
    <property type="entry name" value="Helicase_C-like"/>
</dbReference>
<feature type="domain" description="Helicase ATP-binding" evidence="11">
    <location>
        <begin position="28"/>
        <end position="197"/>
    </location>
</feature>
<dbReference type="SMART" id="SM00487">
    <property type="entry name" value="DEXDc"/>
    <property type="match status" value="1"/>
</dbReference>
<dbReference type="InterPro" id="IPR027417">
    <property type="entry name" value="P-loop_NTPase"/>
</dbReference>
<keyword evidence="4" id="KW-0347">Helicase</keyword>
<evidence type="ECO:0000256" key="2">
    <source>
        <dbReference type="ARBA" id="ARBA00022741"/>
    </source>
</evidence>
<dbReference type="Gene3D" id="3.40.50.300">
    <property type="entry name" value="P-loop containing nucleotide triphosphate hydrolases"/>
    <property type="match status" value="2"/>
</dbReference>
<accession>A0A1X6P6L7</accession>
<evidence type="ECO:0000256" key="5">
    <source>
        <dbReference type="ARBA" id="ARBA00022840"/>
    </source>
</evidence>
<reference evidence="13 14" key="1">
    <citation type="submission" date="2017-03" db="EMBL/GenBank/DDBJ databases">
        <title>WGS assembly of Porphyra umbilicalis.</title>
        <authorList>
            <person name="Brawley S.H."/>
            <person name="Blouin N.A."/>
            <person name="Ficko-Blean E."/>
            <person name="Wheeler G.L."/>
            <person name="Lohr M."/>
            <person name="Goodson H.V."/>
            <person name="Jenkins J.W."/>
            <person name="Blaby-Haas C.E."/>
            <person name="Helliwell K.E."/>
            <person name="Chan C."/>
            <person name="Marriage T."/>
            <person name="Bhattacharya D."/>
            <person name="Klein A.S."/>
            <person name="Badis Y."/>
            <person name="Brodie J."/>
            <person name="Cao Y."/>
            <person name="Collen J."/>
            <person name="Dittami S.M."/>
            <person name="Gachon C.M."/>
            <person name="Green B.R."/>
            <person name="Karpowicz S."/>
            <person name="Kim J.W."/>
            <person name="Kudahl U."/>
            <person name="Lin S."/>
            <person name="Michel G."/>
            <person name="Mittag M."/>
            <person name="Olson B.J."/>
            <person name="Pangilinan J."/>
            <person name="Peng Y."/>
            <person name="Qiu H."/>
            <person name="Shu S."/>
            <person name="Singer J.T."/>
            <person name="Smith A.G."/>
            <person name="Sprecher B.N."/>
            <person name="Wagner V."/>
            <person name="Wang W."/>
            <person name="Wang Z.-Y."/>
            <person name="Yan J."/>
            <person name="Yarish C."/>
            <person name="Zoeuner-Riek S."/>
            <person name="Zhuang Y."/>
            <person name="Zou Y."/>
            <person name="Lindquist E.A."/>
            <person name="Grimwood J."/>
            <person name="Barry K."/>
            <person name="Rokhsar D.S."/>
            <person name="Schmutz J."/>
            <person name="Stiller J.W."/>
            <person name="Grossman A.R."/>
            <person name="Prochnik S.E."/>
        </authorList>
    </citation>
    <scope>NUCLEOTIDE SEQUENCE [LARGE SCALE GENOMIC DNA]</scope>
    <source>
        <strain evidence="13">4086291</strain>
    </source>
</reference>
<dbReference type="GO" id="GO:0016787">
    <property type="term" value="F:hydrolase activity"/>
    <property type="evidence" value="ECO:0007669"/>
    <property type="project" value="UniProtKB-KW"/>
</dbReference>
<dbReference type="PANTHER" id="PTHR13710:SF105">
    <property type="entry name" value="ATP-DEPENDENT DNA HELICASE Q1"/>
    <property type="match status" value="1"/>
</dbReference>
<dbReference type="EC" id="5.6.2.4" evidence="9"/>
<dbReference type="GO" id="GO:0043138">
    <property type="term" value="F:3'-5' DNA helicase activity"/>
    <property type="evidence" value="ECO:0007669"/>
    <property type="project" value="UniProtKB-EC"/>
</dbReference>
<dbReference type="GO" id="GO:0009378">
    <property type="term" value="F:four-way junction helicase activity"/>
    <property type="evidence" value="ECO:0007669"/>
    <property type="project" value="TreeGrafter"/>
</dbReference>
<dbReference type="PROSITE" id="PS51194">
    <property type="entry name" value="HELICASE_CTER"/>
    <property type="match status" value="1"/>
</dbReference>
<evidence type="ECO:0000256" key="4">
    <source>
        <dbReference type="ARBA" id="ARBA00022806"/>
    </source>
</evidence>
<evidence type="ECO:0000259" key="11">
    <source>
        <dbReference type="PROSITE" id="PS51192"/>
    </source>
</evidence>
<protein>
    <recommendedName>
        <fullName evidence="9">DNA 3'-5' helicase</fullName>
        <ecNumber evidence="9">5.6.2.4</ecNumber>
    </recommendedName>
</protein>
<feature type="region of interest" description="Disordered" evidence="10">
    <location>
        <begin position="609"/>
        <end position="675"/>
    </location>
</feature>
<evidence type="ECO:0000259" key="12">
    <source>
        <dbReference type="PROSITE" id="PS51194"/>
    </source>
</evidence>
<proteinExistence type="inferred from homology"/>
<feature type="compositionally biased region" description="Gly residues" evidence="10">
    <location>
        <begin position="609"/>
        <end position="618"/>
    </location>
</feature>
<keyword evidence="6" id="KW-0238">DNA-binding</keyword>
<evidence type="ECO:0000256" key="1">
    <source>
        <dbReference type="ARBA" id="ARBA00005446"/>
    </source>
</evidence>
<evidence type="ECO:0000256" key="9">
    <source>
        <dbReference type="ARBA" id="ARBA00034808"/>
    </source>
</evidence>
<organism evidence="13 14">
    <name type="scientific">Porphyra umbilicalis</name>
    <name type="common">Purple laver</name>
    <name type="synonym">Red alga</name>
    <dbReference type="NCBI Taxonomy" id="2786"/>
    <lineage>
        <taxon>Eukaryota</taxon>
        <taxon>Rhodophyta</taxon>
        <taxon>Bangiophyceae</taxon>
        <taxon>Bangiales</taxon>
        <taxon>Bangiaceae</taxon>
        <taxon>Porphyra</taxon>
    </lineage>
</organism>
<comment type="catalytic activity">
    <reaction evidence="8">
        <text>Couples ATP hydrolysis with the unwinding of duplex DNA by translocating in the 3'-5' direction.</text>
        <dbReference type="EC" id="5.6.2.4"/>
    </reaction>
</comment>
<comment type="similarity">
    <text evidence="1">Belongs to the helicase family. RecQ subfamily.</text>
</comment>
<dbReference type="GO" id="GO:0005737">
    <property type="term" value="C:cytoplasm"/>
    <property type="evidence" value="ECO:0007669"/>
    <property type="project" value="TreeGrafter"/>
</dbReference>
<evidence type="ECO:0000313" key="14">
    <source>
        <dbReference type="Proteomes" id="UP000218209"/>
    </source>
</evidence>
<dbReference type="GO" id="GO:0006281">
    <property type="term" value="P:DNA repair"/>
    <property type="evidence" value="ECO:0007669"/>
    <property type="project" value="TreeGrafter"/>
</dbReference>
<dbReference type="Proteomes" id="UP000218209">
    <property type="component" value="Unassembled WGS sequence"/>
</dbReference>
<dbReference type="Pfam" id="PF00271">
    <property type="entry name" value="Helicase_C"/>
    <property type="match status" value="1"/>
</dbReference>
<dbReference type="GO" id="GO:0005524">
    <property type="term" value="F:ATP binding"/>
    <property type="evidence" value="ECO:0007669"/>
    <property type="project" value="UniProtKB-KW"/>
</dbReference>
<evidence type="ECO:0000256" key="7">
    <source>
        <dbReference type="ARBA" id="ARBA00023235"/>
    </source>
</evidence>
<dbReference type="PANTHER" id="PTHR13710">
    <property type="entry name" value="DNA HELICASE RECQ FAMILY MEMBER"/>
    <property type="match status" value="1"/>
</dbReference>
<evidence type="ECO:0000256" key="10">
    <source>
        <dbReference type="SAM" id="MobiDB-lite"/>
    </source>
</evidence>
<gene>
    <name evidence="13" type="ORF">BU14_0188s0006</name>
</gene>
<dbReference type="InterPro" id="IPR014001">
    <property type="entry name" value="Helicase_ATP-bd"/>
</dbReference>
<dbReference type="SUPFAM" id="SSF52540">
    <property type="entry name" value="P-loop containing nucleoside triphosphate hydrolases"/>
    <property type="match status" value="1"/>
</dbReference>
<keyword evidence="2" id="KW-0547">Nucleotide-binding</keyword>
<evidence type="ECO:0000313" key="13">
    <source>
        <dbReference type="EMBL" id="OSX76488.1"/>
    </source>
</evidence>
<keyword evidence="7" id="KW-0413">Isomerase</keyword>
<dbReference type="OrthoDB" id="10261556at2759"/>
<dbReference type="SMART" id="SM00490">
    <property type="entry name" value="HELICc"/>
    <property type="match status" value="1"/>
</dbReference>
<keyword evidence="3" id="KW-0378">Hydrolase</keyword>
<name>A0A1X6P6L7_PORUM</name>
<evidence type="ECO:0000256" key="8">
    <source>
        <dbReference type="ARBA" id="ARBA00034617"/>
    </source>
</evidence>
<dbReference type="GO" id="GO:0030894">
    <property type="term" value="C:replisome"/>
    <property type="evidence" value="ECO:0007669"/>
    <property type="project" value="TreeGrafter"/>
</dbReference>
<sequence length="675" mass="69959">MATAHALLRSHFGHPTFRAGQQAVIRTLLTDAHGGSAAAIFPTSAGKSLCYQLPALVYPTGLTVVVSPLLALIKDQVDGLVRRGIAAANLDSTLDADAVRSVHERVRGGSLRLLYVAPERFKNERFRRLLAGVTVELLAVDEAHCVSEWGQSFRPDYLRLARAADEVGARRRLALTATATAAVAADIASRFRIAPEAIVRTPFRRPNVTTLVTTVPRRPPLPPGRAAPPVDEHRVALLADRLRGRPPGRTLVYVTLQKGVTALAGALRNALGASSGGLGIRAYHAGVGADERAAVQEWFAAPDDAGAPPPRRVIVCTIAFGMGVDVPDIRYVYHYNAPKSLENYVQEVGRAGRDGRPSTAELLLCADDVPMLEGFAYGSTPSAGAVRALVDAVFPDGVAPGSTVDLSVYDTCQALDVKEAVVTQLLASMDLNGGYVREGTPFYDEVTLTHAARGGAPRPPLSAADAAVLATATVKTKNTYVTVSAAADATGTTVDAVHARLDALVAAGAYARATARKVRSRFRIVRVPDDAAALASSLHAHAVGVQEREIGRLWEVLAFAGARGCMTAGLAGRFGTAAEAADVAAEAGGCGHCGVCTASSANAGGGGDGGGGGGGGGTTPAAVDAAPLTRPPPPPRRRPPSTTAGGRSSRPTRWGCRATTPPPSRALRVGSPPRG</sequence>
<evidence type="ECO:0000256" key="3">
    <source>
        <dbReference type="ARBA" id="ARBA00022801"/>
    </source>
</evidence>
<dbReference type="InterPro" id="IPR004589">
    <property type="entry name" value="DNA_helicase_ATP-dep_RecQ"/>
</dbReference>
<dbReference type="GO" id="GO:0003677">
    <property type="term" value="F:DNA binding"/>
    <property type="evidence" value="ECO:0007669"/>
    <property type="project" value="UniProtKB-KW"/>
</dbReference>
<dbReference type="AlphaFoldDB" id="A0A1X6P6L7"/>
<evidence type="ECO:0000256" key="6">
    <source>
        <dbReference type="ARBA" id="ARBA00023125"/>
    </source>
</evidence>
<dbReference type="InterPro" id="IPR011545">
    <property type="entry name" value="DEAD/DEAH_box_helicase_dom"/>
</dbReference>